<feature type="region of interest" description="Disordered" evidence="1">
    <location>
        <begin position="227"/>
        <end position="262"/>
    </location>
</feature>
<dbReference type="Proteomes" id="UP001216638">
    <property type="component" value="Chromosome 2"/>
</dbReference>
<dbReference type="Gene3D" id="1.20.900.10">
    <property type="entry name" value="Dbl homology (DH) domain"/>
    <property type="match status" value="1"/>
</dbReference>
<dbReference type="GO" id="GO:0031267">
    <property type="term" value="F:small GTPase binding"/>
    <property type="evidence" value="ECO:0007669"/>
    <property type="project" value="TreeGrafter"/>
</dbReference>
<dbReference type="SMART" id="SM00325">
    <property type="entry name" value="RhoGEF"/>
    <property type="match status" value="1"/>
</dbReference>
<dbReference type="Pfam" id="PF00621">
    <property type="entry name" value="RhoGEF"/>
    <property type="match status" value="1"/>
</dbReference>
<proteinExistence type="predicted"/>
<evidence type="ECO:0000259" key="2">
    <source>
        <dbReference type="PROSITE" id="PS50010"/>
    </source>
</evidence>
<feature type="compositionally biased region" description="Low complexity" evidence="1">
    <location>
        <begin position="604"/>
        <end position="615"/>
    </location>
</feature>
<keyword evidence="4" id="KW-1185">Reference proteome</keyword>
<protein>
    <recommendedName>
        <fullName evidence="2">DH domain-containing protein</fullName>
    </recommendedName>
</protein>
<feature type="compositionally biased region" description="Pro residues" evidence="1">
    <location>
        <begin position="543"/>
        <end position="564"/>
    </location>
</feature>
<feature type="region of interest" description="Disordered" evidence="1">
    <location>
        <begin position="489"/>
        <end position="647"/>
    </location>
</feature>
<name>A0AAF0IP23_9BASI</name>
<dbReference type="AlphaFoldDB" id="A0AAF0IP23"/>
<accession>A0AAF0IP23</accession>
<feature type="compositionally biased region" description="Low complexity" evidence="1">
    <location>
        <begin position="500"/>
        <end position="522"/>
    </location>
</feature>
<feature type="compositionally biased region" description="Polar residues" evidence="1">
    <location>
        <begin position="799"/>
        <end position="811"/>
    </location>
</feature>
<sequence>MSSADSGRGGSYADVSQASAMSADAEHTEKRRANPLSELITAEVRYVAELSMIIRRVAGAWSPTNFPPPELDAMFRAIEVVFRTNNAFLRSLQEIGPNPSSPKGLGNLLMQWIGNLYAPYKQYCSVYCTHLDTWAPIVQNRELPQILAQASRDIPRSTSSDPSSAPTWTLDALFALPIARLRSYKTLYARLLRSTQPGRSDHDLLLSANERLDTLLDLVQQRGSVTSGAQKAAPVAPAPPTAPAAPAAASAPKPAPPIGAASPVPNGAAPPIGAGALPPPAFAPAAGAPAGAAAPTRAAPMGQPVPVQVPSVAAGSATGGGSPRQALTASLEQQSIGEIQDRINSSYTIDIFTMKPKSCRLQINPPSLPFQRKLRITDGAVMHVKPSNHLDTRIVQAARLILLTDLVLIGEDVVAPPGQAPSKQDVWLMFPPLAGKFIEATSYGEPHEHAIRIQIMKRAEVLVYLPSEDRKAAWLREFRACYEFGVQRMQPSGGMQRSPSQSGPYRSGSVSSSARPLHGSSAPAPPLPGAVAGASNASAAPPAAAPAPAPPAAAPKPEPAPAAPPKASSMDAPPAAPPMPGGFLPGPTALTTDARPQPAGPTPSVGVGARGASGAPLNSPTNAGQGPLGPATPRAVRPGLPPLLVPSQSVSEALPGVPLGEQDAGLGSPLAHSAHLTRESSLNSIDSFPRAAGVRRADTPEQRVGSPLTTHSLPVSPTRTTFSPGGPSAVSAAGMQEPPRQTSSPLSMRFPPSPFAQGPGSGPRRPSEPNTMQANLVAPLRSHSQPRLGGAGSIKPPSQMLQEGGRQNSPEWLNLSDAPPPPAVQEGRRPSFHLCAQMRCKVFLKQSYAQWKSLGSARLRVYHLQPSGTNQLVVQNDKKLIISTIVLPDAVERVGKTGLAVEISDDGRLTGVVYMLHMRSEESALGLFEQLLAGSSRTTLPSSPVP</sequence>
<dbReference type="GO" id="GO:0005085">
    <property type="term" value="F:guanyl-nucleotide exchange factor activity"/>
    <property type="evidence" value="ECO:0007669"/>
    <property type="project" value="InterPro"/>
</dbReference>
<evidence type="ECO:0000313" key="4">
    <source>
        <dbReference type="Proteomes" id="UP001216638"/>
    </source>
</evidence>
<evidence type="ECO:0000313" key="3">
    <source>
        <dbReference type="EMBL" id="WFC95597.1"/>
    </source>
</evidence>
<dbReference type="InterPro" id="IPR035899">
    <property type="entry name" value="DBL_dom_sf"/>
</dbReference>
<dbReference type="PANTHER" id="PTHR45924">
    <property type="entry name" value="FI17866P1"/>
    <property type="match status" value="1"/>
</dbReference>
<organism evidence="3 4">
    <name type="scientific">Malassezia brasiliensis</name>
    <dbReference type="NCBI Taxonomy" id="1821822"/>
    <lineage>
        <taxon>Eukaryota</taxon>
        <taxon>Fungi</taxon>
        <taxon>Dikarya</taxon>
        <taxon>Basidiomycota</taxon>
        <taxon>Ustilaginomycotina</taxon>
        <taxon>Malasseziomycetes</taxon>
        <taxon>Malasseziales</taxon>
        <taxon>Malasseziaceae</taxon>
        <taxon>Malassezia</taxon>
    </lineage>
</organism>
<feature type="compositionally biased region" description="Polar residues" evidence="1">
    <location>
        <begin position="489"/>
        <end position="499"/>
    </location>
</feature>
<dbReference type="InterPro" id="IPR000219">
    <property type="entry name" value="DH_dom"/>
</dbReference>
<dbReference type="PROSITE" id="PS50010">
    <property type="entry name" value="DH_2"/>
    <property type="match status" value="1"/>
</dbReference>
<gene>
    <name evidence="3" type="ORF">MBRA1_002248</name>
</gene>
<feature type="region of interest" description="Disordered" evidence="1">
    <location>
        <begin position="1"/>
        <end position="32"/>
    </location>
</feature>
<evidence type="ECO:0000256" key="1">
    <source>
        <dbReference type="SAM" id="MobiDB-lite"/>
    </source>
</evidence>
<feature type="compositionally biased region" description="Polar residues" evidence="1">
    <location>
        <begin position="707"/>
        <end position="723"/>
    </location>
</feature>
<reference evidence="3" key="1">
    <citation type="submission" date="2023-03" db="EMBL/GenBank/DDBJ databases">
        <title>Mating type loci evolution in Malassezia.</title>
        <authorList>
            <person name="Coelho M.A."/>
        </authorList>
    </citation>
    <scope>NUCLEOTIDE SEQUENCE</scope>
    <source>
        <strain evidence="3">CBS 14135</strain>
    </source>
</reference>
<dbReference type="EMBL" id="CP119952">
    <property type="protein sequence ID" value="WFC95597.1"/>
    <property type="molecule type" value="Genomic_DNA"/>
</dbReference>
<dbReference type="SUPFAM" id="SSF48065">
    <property type="entry name" value="DBL homology domain (DH-domain)"/>
    <property type="match status" value="1"/>
</dbReference>
<feature type="region of interest" description="Disordered" evidence="1">
    <location>
        <begin position="689"/>
        <end position="828"/>
    </location>
</feature>
<dbReference type="PANTHER" id="PTHR45924:SF2">
    <property type="entry name" value="FI17866P1"/>
    <property type="match status" value="1"/>
</dbReference>
<feature type="compositionally biased region" description="Low complexity" evidence="1">
    <location>
        <begin position="244"/>
        <end position="262"/>
    </location>
</feature>
<feature type="compositionally biased region" description="Low complexity" evidence="1">
    <location>
        <begin position="529"/>
        <end position="542"/>
    </location>
</feature>
<feature type="domain" description="DH" evidence="2">
    <location>
        <begin position="31"/>
        <end position="222"/>
    </location>
</feature>